<evidence type="ECO:0000256" key="8">
    <source>
        <dbReference type="HAMAP-Rule" id="MF_00100"/>
    </source>
</evidence>
<dbReference type="Gene3D" id="2.40.30.10">
    <property type="entry name" value="Translation factors"/>
    <property type="match status" value="2"/>
</dbReference>
<dbReference type="AlphaFoldDB" id="A0A0M4QRV4"/>
<dbReference type="PROSITE" id="PS51722">
    <property type="entry name" value="G_TR_2"/>
    <property type="match status" value="1"/>
</dbReference>
<evidence type="ECO:0000256" key="4">
    <source>
        <dbReference type="ARBA" id="ARBA00022540"/>
    </source>
</evidence>
<reference evidence="13 14" key="1">
    <citation type="submission" date="2016-11" db="EMBL/GenBank/DDBJ databases">
        <title>Draft genome of Pseudomonas versuta A4R1.12.</title>
        <authorList>
            <person name="See-Too W.-S."/>
        </authorList>
    </citation>
    <scope>NUCLEOTIDE SEQUENCE [LARGE SCALE GENOMIC DNA]</scope>
    <source>
        <strain evidence="13 14">A4R1.12</strain>
    </source>
</reference>
<reference evidence="12 15" key="2">
    <citation type="submission" date="2016-11" db="EMBL/GenBank/DDBJ databases">
        <title>Draft genome of Pseudomonas versuta A4R1.5.</title>
        <authorList>
            <person name="See-Too W.-S."/>
        </authorList>
    </citation>
    <scope>NUCLEOTIDE SEQUENCE [LARGE SCALE GENOMIC DNA]</scope>
    <source>
        <strain evidence="12 15">A4R1.5</strain>
    </source>
</reference>
<feature type="binding site" evidence="8">
    <location>
        <begin position="344"/>
        <end position="351"/>
    </location>
    <ligand>
        <name>GTP</name>
        <dbReference type="ChEBI" id="CHEBI:37565"/>
    </ligand>
</feature>
<feature type="compositionally biased region" description="Basic residues" evidence="10">
    <location>
        <begin position="229"/>
        <end position="242"/>
    </location>
</feature>
<dbReference type="Pfam" id="PF04760">
    <property type="entry name" value="IF2_N"/>
    <property type="match status" value="2"/>
</dbReference>
<keyword evidence="15" id="KW-1185">Reference proteome</keyword>
<dbReference type="Pfam" id="PF11987">
    <property type="entry name" value="IF-2"/>
    <property type="match status" value="1"/>
</dbReference>
<comment type="subcellular location">
    <subcellularLocation>
        <location evidence="8">Cytoplasm</location>
    </subcellularLocation>
</comment>
<dbReference type="InterPro" id="IPR006847">
    <property type="entry name" value="IF2_N"/>
</dbReference>
<dbReference type="CDD" id="cd01887">
    <property type="entry name" value="IF2_eIF5B"/>
    <property type="match status" value="1"/>
</dbReference>
<evidence type="ECO:0000256" key="6">
    <source>
        <dbReference type="ARBA" id="ARBA00022917"/>
    </source>
</evidence>
<evidence type="ECO:0000313" key="15">
    <source>
        <dbReference type="Proteomes" id="UP000186677"/>
    </source>
</evidence>
<accession>A0A1Q4KDU9</accession>
<dbReference type="GO" id="GO:0003743">
    <property type="term" value="F:translation initiation factor activity"/>
    <property type="evidence" value="ECO:0007669"/>
    <property type="project" value="UniProtKB-UniRule"/>
</dbReference>
<feature type="binding site" evidence="8">
    <location>
        <begin position="444"/>
        <end position="447"/>
    </location>
    <ligand>
        <name>GTP</name>
        <dbReference type="ChEBI" id="CHEBI:37565"/>
    </ligand>
</feature>
<comment type="similarity">
    <text evidence="1 8 9">Belongs to the TRAFAC class translation factor GTPase superfamily. Classic translation factor GTPase family. IF-2 subfamily.</text>
</comment>
<dbReference type="Gene3D" id="3.40.50.10050">
    <property type="entry name" value="Translation initiation factor IF- 2, domain 3"/>
    <property type="match status" value="1"/>
</dbReference>
<comment type="caution">
    <text evidence="13">The sequence shown here is derived from an EMBL/GenBank/DDBJ whole genome shotgun (WGS) entry which is preliminary data.</text>
</comment>
<dbReference type="Proteomes" id="UP000186677">
    <property type="component" value="Unassembled WGS sequence"/>
</dbReference>
<feature type="binding site" evidence="8">
    <location>
        <begin position="390"/>
        <end position="394"/>
    </location>
    <ligand>
        <name>GTP</name>
        <dbReference type="ChEBI" id="CHEBI:37565"/>
    </ligand>
</feature>
<dbReference type="InterPro" id="IPR009061">
    <property type="entry name" value="DNA-bd_dom_put_sf"/>
</dbReference>
<evidence type="ECO:0000256" key="5">
    <source>
        <dbReference type="ARBA" id="ARBA00022741"/>
    </source>
</evidence>
<dbReference type="SUPFAM" id="SSF46955">
    <property type="entry name" value="Putative DNA-binding domain"/>
    <property type="match status" value="1"/>
</dbReference>
<name>A0A0M4QRV4_9PSED</name>
<keyword evidence="3 8" id="KW-0963">Cytoplasm</keyword>
<evidence type="ECO:0000256" key="7">
    <source>
        <dbReference type="ARBA" id="ARBA00023134"/>
    </source>
</evidence>
<gene>
    <name evidence="8" type="primary">infB</name>
    <name evidence="12" type="ORF">BOH73_18530</name>
    <name evidence="13" type="ORF">BOH74_16630</name>
</gene>
<keyword evidence="4 8" id="KW-0396">Initiation factor</keyword>
<dbReference type="InterPro" id="IPR036925">
    <property type="entry name" value="TIF_IF2_dom3_sf"/>
</dbReference>
<evidence type="ECO:0000256" key="3">
    <source>
        <dbReference type="ARBA" id="ARBA00022490"/>
    </source>
</evidence>
<dbReference type="Pfam" id="PF22042">
    <property type="entry name" value="EF-G_D2"/>
    <property type="match status" value="1"/>
</dbReference>
<comment type="function">
    <text evidence="8 9">One of the essential components for the initiation of protein synthesis. Protects formylmethionyl-tRNA from spontaneous hydrolysis and promotes its binding to the 30S ribosomal subunits. Also involved in the hydrolysis of GTP during the formation of the 70S ribosomal complex.</text>
</comment>
<dbReference type="GO" id="GO:0003924">
    <property type="term" value="F:GTPase activity"/>
    <property type="evidence" value="ECO:0007669"/>
    <property type="project" value="UniProtKB-UniRule"/>
</dbReference>
<dbReference type="Pfam" id="PF00009">
    <property type="entry name" value="GTP_EFTU"/>
    <property type="match status" value="1"/>
</dbReference>
<dbReference type="SUPFAM" id="SSF50447">
    <property type="entry name" value="Translation proteins"/>
    <property type="match status" value="2"/>
</dbReference>
<dbReference type="KEGG" id="ppsy:AOC04_16770"/>
<evidence type="ECO:0000256" key="1">
    <source>
        <dbReference type="ARBA" id="ARBA00007733"/>
    </source>
</evidence>
<proteinExistence type="inferred from homology"/>
<dbReference type="InterPro" id="IPR005225">
    <property type="entry name" value="Small_GTP-bd"/>
</dbReference>
<dbReference type="InterPro" id="IPR000795">
    <property type="entry name" value="T_Tr_GTP-bd_dom"/>
</dbReference>
<feature type="domain" description="Tr-type G" evidence="11">
    <location>
        <begin position="335"/>
        <end position="504"/>
    </location>
</feature>
<feature type="compositionally biased region" description="Basic and acidic residues" evidence="10">
    <location>
        <begin position="96"/>
        <end position="136"/>
    </location>
</feature>
<dbReference type="PROSITE" id="PS01176">
    <property type="entry name" value="IF2"/>
    <property type="match status" value="1"/>
</dbReference>
<dbReference type="InterPro" id="IPR023115">
    <property type="entry name" value="TIF_IF2_dom3"/>
</dbReference>
<dbReference type="FunFam" id="3.40.50.10050:FF:000001">
    <property type="entry name" value="Translation initiation factor IF-2"/>
    <property type="match status" value="1"/>
</dbReference>
<dbReference type="PANTHER" id="PTHR43381">
    <property type="entry name" value="TRANSLATION INITIATION FACTOR IF-2-RELATED"/>
    <property type="match status" value="1"/>
</dbReference>
<keyword evidence="7 8" id="KW-0342">GTP-binding</keyword>
<evidence type="ECO:0000256" key="2">
    <source>
        <dbReference type="ARBA" id="ARBA00020675"/>
    </source>
</evidence>
<dbReference type="NCBIfam" id="TIGR00231">
    <property type="entry name" value="small_GTP"/>
    <property type="match status" value="1"/>
</dbReference>
<dbReference type="EMBL" id="MPJD01000026">
    <property type="protein sequence ID" value="OKA20492.1"/>
    <property type="molecule type" value="Genomic_DNA"/>
</dbReference>
<dbReference type="FunFam" id="2.40.30.10:FF:000008">
    <property type="entry name" value="Translation initiation factor IF-2"/>
    <property type="match status" value="1"/>
</dbReference>
<evidence type="ECO:0000313" key="12">
    <source>
        <dbReference type="EMBL" id="OKA18861.1"/>
    </source>
</evidence>
<feature type="region of interest" description="Disordered" evidence="10">
    <location>
        <begin position="94"/>
        <end position="252"/>
    </location>
</feature>
<dbReference type="Pfam" id="PF08364">
    <property type="entry name" value="IF2_assoc"/>
    <property type="match status" value="1"/>
</dbReference>
<dbReference type="GO" id="GO:0005829">
    <property type="term" value="C:cytosol"/>
    <property type="evidence" value="ECO:0007669"/>
    <property type="project" value="TreeGrafter"/>
</dbReference>
<dbReference type="GO" id="GO:0005525">
    <property type="term" value="F:GTP binding"/>
    <property type="evidence" value="ECO:0007669"/>
    <property type="project" value="UniProtKB-KW"/>
</dbReference>
<organism evidence="13 14">
    <name type="scientific">Pseudomonas versuta</name>
    <dbReference type="NCBI Taxonomy" id="1788301"/>
    <lineage>
        <taxon>Bacteria</taxon>
        <taxon>Pseudomonadati</taxon>
        <taxon>Pseudomonadota</taxon>
        <taxon>Gammaproteobacteria</taxon>
        <taxon>Pseudomonadales</taxon>
        <taxon>Pseudomonadaceae</taxon>
        <taxon>Pseudomonas</taxon>
    </lineage>
</organism>
<dbReference type="InterPro" id="IPR053905">
    <property type="entry name" value="EF-G-like_DII"/>
</dbReference>
<dbReference type="CDD" id="cd03692">
    <property type="entry name" value="mtIF2_IVc"/>
    <property type="match status" value="1"/>
</dbReference>
<feature type="compositionally biased region" description="Basic and acidic residues" evidence="10">
    <location>
        <begin position="169"/>
        <end position="211"/>
    </location>
</feature>
<sequence>MTQVTVKQLADEVKTPVERLLQQMREAGLPHNAAEQNVTDSEKQALLTHLKSSHKAKVEEPRKITLQRKTTSTLRVAGSKSISVEVRKKKVFVQRSPEEIEAERKREMDERRAVENAARQKADEESKRRAEEDARRQPASTSAPAAAPAVAAPAPVQAAVAAAPAPAADARKRDEQRRPDKPRADDNNRRGSGDGDRKNAPHRASVKEKAPTPRVAPRSSDEESDSFRRGGRGKGKLKKRNAHGFQSPTGPVVRDVQIGETITVGDLAAQMSVKAAEVIKFMFKLGTPATINQVLDQETAQLVAEELGHKVTLVSDNALEDSLAESLKFEGESFSRAPVVTVMGHVDHGKTSLLDYIRRAKVAAGEAGGITQHIGAYHVETERGMVTFLDTPGHAAFTAMRARGAKATDIVILVVAADDGVMPQTIEAVQHAKAAGVPLVVAVNKIDKPGADLDRIRSELSVHGVTSEEWGGDTPFVSVSAKMGTGVDELLEAVLLQAEVLELKATPSAPGRGVVVESRLDKGRGPVATVLVQDGTLRQGDMVLVGSNYGRIRAMLDENGKSIKEAGPSIPVEILGLDGTPDAGDEMSVMTDEKKAREVALFRQGKFREVKLARAHAGKLENIFENMGQEEKKTLNIVLKSDVRGSLEALQGALSGLGNDEVQVRVVGGGVGGITESDANLALASNAVLFGFNVRADAGARKIVEQEGLDMRYYNVIYDIIEDVKKALTGMLGSDVRENILGIAEVRDVFRSPKFGAIAGCMVLEGVVHRNRPIRVLRDDIVIFEGELESLRRFKDDAAEVRAGMECGIGVKSYNDVKVGDKIEVFEKVQVARSL</sequence>
<dbReference type="NCBIfam" id="TIGR00487">
    <property type="entry name" value="IF-2"/>
    <property type="match status" value="1"/>
</dbReference>
<evidence type="ECO:0000256" key="10">
    <source>
        <dbReference type="SAM" id="MobiDB-lite"/>
    </source>
</evidence>
<dbReference type="PANTHER" id="PTHR43381:SF5">
    <property type="entry name" value="TR-TYPE G DOMAIN-CONTAINING PROTEIN"/>
    <property type="match status" value="1"/>
</dbReference>
<accession>A0A0M4QRV4</accession>
<dbReference type="SUPFAM" id="SSF52156">
    <property type="entry name" value="Initiation factor IF2/eIF5b, domain 3"/>
    <property type="match status" value="1"/>
</dbReference>
<dbReference type="CDD" id="cd03702">
    <property type="entry name" value="IF2_mtIF2_II"/>
    <property type="match status" value="1"/>
</dbReference>
<dbReference type="InterPro" id="IPR013575">
    <property type="entry name" value="IF2_assoc_dom_bac"/>
</dbReference>
<dbReference type="FunFam" id="3.40.50.300:FF:000019">
    <property type="entry name" value="Translation initiation factor IF-2"/>
    <property type="match status" value="1"/>
</dbReference>
<dbReference type="InterPro" id="IPR044145">
    <property type="entry name" value="IF2_II"/>
</dbReference>
<dbReference type="EMBL" id="MPJC01000015">
    <property type="protein sequence ID" value="OKA18861.1"/>
    <property type="molecule type" value="Genomic_DNA"/>
</dbReference>
<dbReference type="InterPro" id="IPR000178">
    <property type="entry name" value="TF_IF2_bacterial-like"/>
</dbReference>
<evidence type="ECO:0000259" key="11">
    <source>
        <dbReference type="PROSITE" id="PS51722"/>
    </source>
</evidence>
<evidence type="ECO:0000313" key="14">
    <source>
        <dbReference type="Proteomes" id="UP000185990"/>
    </source>
</evidence>
<feature type="region of interest" description="G-domain" evidence="8">
    <location>
        <begin position="338"/>
        <end position="486"/>
    </location>
</feature>
<evidence type="ECO:0000256" key="9">
    <source>
        <dbReference type="RuleBase" id="RU000644"/>
    </source>
</evidence>
<evidence type="ECO:0000313" key="13">
    <source>
        <dbReference type="EMBL" id="OKA20492.1"/>
    </source>
</evidence>
<protein>
    <recommendedName>
        <fullName evidence="2 8">Translation initiation factor IF-2</fullName>
    </recommendedName>
</protein>
<feature type="compositionally biased region" description="Basic and acidic residues" evidence="10">
    <location>
        <begin position="219"/>
        <end position="228"/>
    </location>
</feature>
<dbReference type="HAMAP" id="MF_00100_B">
    <property type="entry name" value="IF_2_B"/>
    <property type="match status" value="1"/>
</dbReference>
<dbReference type="Proteomes" id="UP000185990">
    <property type="component" value="Unassembled WGS sequence"/>
</dbReference>
<dbReference type="RefSeq" id="WP_060695310.1">
    <property type="nucleotide sequence ID" value="NZ_CP012676.1"/>
</dbReference>
<feature type="compositionally biased region" description="Low complexity" evidence="10">
    <location>
        <begin position="143"/>
        <end position="168"/>
    </location>
</feature>
<dbReference type="FunFam" id="2.40.30.10:FF:000007">
    <property type="entry name" value="Translation initiation factor IF-2"/>
    <property type="match status" value="1"/>
</dbReference>
<dbReference type="InterPro" id="IPR027417">
    <property type="entry name" value="P-loop_NTPase"/>
</dbReference>
<dbReference type="SUPFAM" id="SSF52540">
    <property type="entry name" value="P-loop containing nucleoside triphosphate hydrolases"/>
    <property type="match status" value="1"/>
</dbReference>
<dbReference type="InterPro" id="IPR015760">
    <property type="entry name" value="TIF_IF2"/>
</dbReference>
<keyword evidence="5 8" id="KW-0547">Nucleotide-binding</keyword>
<dbReference type="Gene3D" id="3.40.50.300">
    <property type="entry name" value="P-loop containing nucleotide triphosphate hydrolases"/>
    <property type="match status" value="1"/>
</dbReference>
<dbReference type="InterPro" id="IPR009000">
    <property type="entry name" value="Transl_B-barrel_sf"/>
</dbReference>
<keyword evidence="6 8" id="KW-0648">Protein biosynthesis</keyword>
<dbReference type="Gene3D" id="3.30.56.50">
    <property type="entry name" value="Putative DNA-binding domain, N-terminal subdomain of bacterial translation initiation factor IF2"/>
    <property type="match status" value="1"/>
</dbReference>
<dbReference type="OrthoDB" id="9811804at2"/>